<dbReference type="PANTHER" id="PTHR24198:SF165">
    <property type="entry name" value="ANKYRIN REPEAT-CONTAINING PROTEIN-RELATED"/>
    <property type="match status" value="1"/>
</dbReference>
<feature type="repeat" description="ANK" evidence="3">
    <location>
        <begin position="982"/>
        <end position="1014"/>
    </location>
</feature>
<dbReference type="PRINTS" id="PR01415">
    <property type="entry name" value="ANKYRIN"/>
</dbReference>
<feature type="repeat" description="ANK" evidence="3">
    <location>
        <begin position="916"/>
        <end position="948"/>
    </location>
</feature>
<feature type="repeat" description="ANK" evidence="3">
    <location>
        <begin position="751"/>
        <end position="783"/>
    </location>
</feature>
<dbReference type="SUPFAM" id="SSF48403">
    <property type="entry name" value="Ankyrin repeat"/>
    <property type="match status" value="2"/>
</dbReference>
<evidence type="ECO:0000256" key="4">
    <source>
        <dbReference type="SAM" id="MobiDB-lite"/>
    </source>
</evidence>
<evidence type="ECO:0000256" key="3">
    <source>
        <dbReference type="PROSITE-ProRule" id="PRU00023"/>
    </source>
</evidence>
<name>A0A1V6RSD0_9EURO</name>
<evidence type="ECO:0000256" key="2">
    <source>
        <dbReference type="ARBA" id="ARBA00023043"/>
    </source>
</evidence>
<dbReference type="PROSITE" id="PS50088">
    <property type="entry name" value="ANK_REPEAT"/>
    <property type="match status" value="12"/>
</dbReference>
<feature type="repeat" description="ANK" evidence="3">
    <location>
        <begin position="817"/>
        <end position="849"/>
    </location>
</feature>
<dbReference type="PROSITE" id="PS50297">
    <property type="entry name" value="ANK_REP_REGION"/>
    <property type="match status" value="7"/>
</dbReference>
<feature type="repeat" description="ANK" evidence="3">
    <location>
        <begin position="685"/>
        <end position="717"/>
    </location>
</feature>
<dbReference type="Pfam" id="PF24883">
    <property type="entry name" value="NPHP3_N"/>
    <property type="match status" value="1"/>
</dbReference>
<dbReference type="STRING" id="29845.A0A1V6RSD0"/>
<dbReference type="OrthoDB" id="194358at2759"/>
<dbReference type="InterPro" id="IPR002110">
    <property type="entry name" value="Ankyrin_rpt"/>
</dbReference>
<dbReference type="AlphaFoldDB" id="A0A1V6RSD0"/>
<evidence type="ECO:0000256" key="1">
    <source>
        <dbReference type="ARBA" id="ARBA00022737"/>
    </source>
</evidence>
<dbReference type="Pfam" id="PF12796">
    <property type="entry name" value="Ank_2"/>
    <property type="match status" value="4"/>
</dbReference>
<dbReference type="InterPro" id="IPR036770">
    <property type="entry name" value="Ankyrin_rpt-contain_sf"/>
</dbReference>
<comment type="caution">
    <text evidence="6">The sequence shown here is derived from an EMBL/GenBank/DDBJ whole genome shotgun (WGS) entry which is preliminary data.</text>
</comment>
<keyword evidence="2 3" id="KW-0040">ANK repeat</keyword>
<feature type="repeat" description="ANK" evidence="3">
    <location>
        <begin position="718"/>
        <end position="750"/>
    </location>
</feature>
<keyword evidence="7" id="KW-1185">Reference proteome</keyword>
<keyword evidence="1" id="KW-0677">Repeat</keyword>
<feature type="repeat" description="ANK" evidence="3">
    <location>
        <begin position="850"/>
        <end position="882"/>
    </location>
</feature>
<feature type="repeat" description="ANK" evidence="3">
    <location>
        <begin position="644"/>
        <end position="670"/>
    </location>
</feature>
<organism evidence="6 7">
    <name type="scientific">Penicillium vulpinum</name>
    <dbReference type="NCBI Taxonomy" id="29845"/>
    <lineage>
        <taxon>Eukaryota</taxon>
        <taxon>Fungi</taxon>
        <taxon>Dikarya</taxon>
        <taxon>Ascomycota</taxon>
        <taxon>Pezizomycotina</taxon>
        <taxon>Eurotiomycetes</taxon>
        <taxon>Eurotiomycetidae</taxon>
        <taxon>Eurotiales</taxon>
        <taxon>Aspergillaceae</taxon>
        <taxon>Penicillium</taxon>
    </lineage>
</organism>
<gene>
    <name evidence="6" type="ORF">PENVUL_c030G09696</name>
</gene>
<proteinExistence type="predicted"/>
<dbReference type="InterPro" id="IPR056884">
    <property type="entry name" value="NPHP3-like_N"/>
</dbReference>
<feature type="repeat" description="ANK" evidence="3">
    <location>
        <begin position="611"/>
        <end position="643"/>
    </location>
</feature>
<protein>
    <recommendedName>
        <fullName evidence="5">Nephrocystin 3-like N-terminal domain-containing protein</fullName>
    </recommendedName>
</protein>
<dbReference type="Gene3D" id="1.25.40.20">
    <property type="entry name" value="Ankyrin repeat-containing domain"/>
    <property type="match status" value="2"/>
</dbReference>
<feature type="repeat" description="ANK" evidence="3">
    <location>
        <begin position="784"/>
        <end position="816"/>
    </location>
</feature>
<dbReference type="Proteomes" id="UP000191518">
    <property type="component" value="Unassembled WGS sequence"/>
</dbReference>
<evidence type="ECO:0000313" key="6">
    <source>
        <dbReference type="EMBL" id="OQE04697.1"/>
    </source>
</evidence>
<dbReference type="Gene3D" id="3.40.50.300">
    <property type="entry name" value="P-loop containing nucleotide triphosphate hydrolases"/>
    <property type="match status" value="1"/>
</dbReference>
<evidence type="ECO:0000313" key="7">
    <source>
        <dbReference type="Proteomes" id="UP000191518"/>
    </source>
</evidence>
<sequence length="1062" mass="117248">MGPQPFSGINFDNRGHGVQNANINGKNQYNNNSNGAQYNDCIVNISGNHVDPELEQEEEQKKMDNDILGSLAFPEMLQRREGIQRCHENTCQWILGLEKYNSWMNSSQALMWIKGKPGAGKSTLMSFLYNKFQESQGKSQGIQLEFFFTAGGTALQKTPLGMLRSLLNQLFLNDAAIRPSVRAAYKRRCEKFGSDKCNLKWAKEELEDLLKKAILDSATRQHVTIFVDALDETGEIPAQELAEYLHKLNKSAGRDKVTLKICFSCRHYPIVDSDEATEITVEHHNYEDISSYIKDKFPNRLRDQHVWQKLTNELAKQANGVFQWVHIIMPHIQRKVRHGHCAESIHEWVKEVPEELKEMYLVIMDQITAIEDEQEVFLFFQWICAAERPLTLREMRYALATKNATITSTQPWEQISKFVKSDDDMMRRIKALSGGLAEITSIRGDDVIQVVHQTVDEFLRDKGLIHLRSLAHDGHTSITKPPCNGKEMMLECHATLYQSCLIYLNREVSPRCRGRRGTPVYLEQVSSVSKSYPKCDKVQLIGNRQFLQYATLNLFVHAKKAGRSRTTANLLNCSHFNVIHDEMQTLQAFFSQWLNIHMVLRSSVYDEKYQRGTTLLHMAAAANMVEVIDFLIQNNENINQTNIMGQSAFHLAARWGHTEVAQMLKGRGANDRKSTWDTSGTWGIFGTTPLEEAARYGHVEFVEWLLLEETNTGTRSKKAGNVLQAASSTGQADLVNLLIQNGADVNTQGGQYCNALQAAAFAGSAEVVEMLFDKGADVNAQGGEYGNALQAAAYVGSAEVVEMLLYKRADVNAQGGEYGNALQAAAYARSAEVVEMLLDKGADVNAQGGRYGNALQAAAFNKSVEVVGMLLDKGANVNAQGGEYGSALQAAAFNRSAEVVEMLLNKGANVNAQGGEYGSALQAAASTRSDDVMQILLDKGADVNIQGGHYGNALQAAASMGSVDAVRVLLDEGAGANIQGGQYGSALQAAVSIESAEIVSMLLNDGADANAENAQQATALKGKAKVIEMSQWEGSVSGKEFTKNLLASYYPALDKRPSSLRV</sequence>
<dbReference type="EMBL" id="MDYP01000030">
    <property type="protein sequence ID" value="OQE04697.1"/>
    <property type="molecule type" value="Genomic_DNA"/>
</dbReference>
<dbReference type="Pfam" id="PF00023">
    <property type="entry name" value="Ank"/>
    <property type="match status" value="1"/>
</dbReference>
<feature type="region of interest" description="Disordered" evidence="4">
    <location>
        <begin position="1"/>
        <end position="30"/>
    </location>
</feature>
<feature type="domain" description="Nephrocystin 3-like N-terminal" evidence="5">
    <location>
        <begin position="89"/>
        <end position="266"/>
    </location>
</feature>
<dbReference type="SMART" id="SM00248">
    <property type="entry name" value="ANK"/>
    <property type="match status" value="12"/>
</dbReference>
<evidence type="ECO:0000259" key="5">
    <source>
        <dbReference type="Pfam" id="PF24883"/>
    </source>
</evidence>
<reference evidence="7" key="1">
    <citation type="journal article" date="2017" name="Nat. Microbiol.">
        <title>Global analysis of biosynthetic gene clusters reveals vast potential of secondary metabolite production in Penicillium species.</title>
        <authorList>
            <person name="Nielsen J.C."/>
            <person name="Grijseels S."/>
            <person name="Prigent S."/>
            <person name="Ji B."/>
            <person name="Dainat J."/>
            <person name="Nielsen K.F."/>
            <person name="Frisvad J.C."/>
            <person name="Workman M."/>
            <person name="Nielsen J."/>
        </authorList>
    </citation>
    <scope>NUCLEOTIDE SEQUENCE [LARGE SCALE GENOMIC DNA]</scope>
    <source>
        <strain evidence="7">IBT 29486</strain>
    </source>
</reference>
<dbReference type="InterPro" id="IPR027417">
    <property type="entry name" value="P-loop_NTPase"/>
</dbReference>
<feature type="repeat" description="ANK" evidence="3">
    <location>
        <begin position="883"/>
        <end position="915"/>
    </location>
</feature>
<dbReference type="SUPFAM" id="SSF52540">
    <property type="entry name" value="P-loop containing nucleoside triphosphate hydrolases"/>
    <property type="match status" value="1"/>
</dbReference>
<accession>A0A1V6RSD0</accession>
<feature type="compositionally biased region" description="Low complexity" evidence="4">
    <location>
        <begin position="20"/>
        <end position="30"/>
    </location>
</feature>
<dbReference type="PANTHER" id="PTHR24198">
    <property type="entry name" value="ANKYRIN REPEAT AND PROTEIN KINASE DOMAIN-CONTAINING PROTEIN"/>
    <property type="match status" value="1"/>
</dbReference>
<feature type="repeat" description="ANK" evidence="3">
    <location>
        <begin position="949"/>
        <end position="981"/>
    </location>
</feature>